<dbReference type="Proteomes" id="UP001218638">
    <property type="component" value="Chromosome"/>
</dbReference>
<sequence>MALFCEILPSHRFVYAIGDGSVNFEDLMAHFEALAGDSRYQAPMVKLVRYLSPNVVNLNATETRTLARRKSNFQEKFAGERCAVVALSDLDFGIARSHEGYKDNDGIEFYAFRNVPAALQWLQIDPTDEVFATWFEEIEHRIQTGRIEWHHPPAPPSDS</sequence>
<name>A0AAE9ZVG4_9BACT</name>
<keyword evidence="2" id="KW-1185">Reference proteome</keyword>
<dbReference type="AlphaFoldDB" id="A0AAE9ZVG4"/>
<accession>A0AAE9ZVG4</accession>
<proteinExistence type="predicted"/>
<dbReference type="RefSeq" id="WP_330930527.1">
    <property type="nucleotide sequence ID" value="NZ_CP119075.1"/>
</dbReference>
<evidence type="ECO:0000313" key="1">
    <source>
        <dbReference type="EMBL" id="WED63824.1"/>
    </source>
</evidence>
<organism evidence="1 2">
    <name type="scientific">Synoicihabitans lomoniglobus</name>
    <dbReference type="NCBI Taxonomy" id="2909285"/>
    <lineage>
        <taxon>Bacteria</taxon>
        <taxon>Pseudomonadati</taxon>
        <taxon>Verrucomicrobiota</taxon>
        <taxon>Opitutia</taxon>
        <taxon>Opitutales</taxon>
        <taxon>Opitutaceae</taxon>
        <taxon>Synoicihabitans</taxon>
    </lineage>
</organism>
<dbReference type="KEGG" id="slom:PXH66_15915"/>
<dbReference type="EMBL" id="CP119075">
    <property type="protein sequence ID" value="WED63824.1"/>
    <property type="molecule type" value="Genomic_DNA"/>
</dbReference>
<reference evidence="1" key="1">
    <citation type="submission" date="2023-03" db="EMBL/GenBank/DDBJ databases">
        <title>Lomoglobus Profundus gen. nov., sp. nov., a novel member of the phylum Verrucomicrobia, isolated from deep-marine sediment of South China Sea.</title>
        <authorList>
            <person name="Ahmad T."/>
            <person name="Ishaq S.E."/>
            <person name="Wang F."/>
        </authorList>
    </citation>
    <scope>NUCLEOTIDE SEQUENCE</scope>
    <source>
        <strain evidence="1">LMO-M01</strain>
    </source>
</reference>
<evidence type="ECO:0000313" key="2">
    <source>
        <dbReference type="Proteomes" id="UP001218638"/>
    </source>
</evidence>
<gene>
    <name evidence="1" type="ORF">PXH66_15915</name>
</gene>
<protein>
    <submittedName>
        <fullName evidence="1">Uncharacterized protein</fullName>
    </submittedName>
</protein>